<dbReference type="SMART" id="SM00248">
    <property type="entry name" value="ANK"/>
    <property type="match status" value="4"/>
</dbReference>
<dbReference type="InterPro" id="IPR050663">
    <property type="entry name" value="Ankyrin-SOCS_Box"/>
</dbReference>
<feature type="repeat" description="ANK" evidence="3">
    <location>
        <begin position="105"/>
        <end position="137"/>
    </location>
</feature>
<dbReference type="AlphaFoldDB" id="A0A8S3JCD2"/>
<dbReference type="PROSITE" id="PS50297">
    <property type="entry name" value="ANK_REP_REGION"/>
    <property type="match status" value="3"/>
</dbReference>
<dbReference type="PANTHER" id="PTHR24193">
    <property type="entry name" value="ANKYRIN REPEAT PROTEIN"/>
    <property type="match status" value="1"/>
</dbReference>
<dbReference type="EMBL" id="CAJOBJ010359732">
    <property type="protein sequence ID" value="CAF5217187.1"/>
    <property type="molecule type" value="Genomic_DNA"/>
</dbReference>
<dbReference type="SUPFAM" id="SSF48403">
    <property type="entry name" value="Ankyrin repeat"/>
    <property type="match status" value="1"/>
</dbReference>
<dbReference type="Gene3D" id="1.25.40.20">
    <property type="entry name" value="Ankyrin repeat-containing domain"/>
    <property type="match status" value="2"/>
</dbReference>
<dbReference type="InterPro" id="IPR002110">
    <property type="entry name" value="Ankyrin_rpt"/>
</dbReference>
<gene>
    <name evidence="4" type="ORF">GIL414_LOCUS82290</name>
</gene>
<name>A0A8S3JCD2_9BILA</name>
<feature type="repeat" description="ANK" evidence="3">
    <location>
        <begin position="72"/>
        <end position="104"/>
    </location>
</feature>
<reference evidence="4" key="1">
    <citation type="submission" date="2021-02" db="EMBL/GenBank/DDBJ databases">
        <authorList>
            <person name="Nowell W R."/>
        </authorList>
    </citation>
    <scope>NUCLEOTIDE SEQUENCE</scope>
</reference>
<dbReference type="Proteomes" id="UP000681720">
    <property type="component" value="Unassembled WGS sequence"/>
</dbReference>
<dbReference type="PROSITE" id="PS50088">
    <property type="entry name" value="ANK_REPEAT"/>
    <property type="match status" value="3"/>
</dbReference>
<protein>
    <recommendedName>
        <fullName evidence="6">Ankyrin repeat protein</fullName>
    </recommendedName>
</protein>
<evidence type="ECO:0000313" key="4">
    <source>
        <dbReference type="EMBL" id="CAF5217187.1"/>
    </source>
</evidence>
<organism evidence="4 5">
    <name type="scientific">Rotaria magnacalcarata</name>
    <dbReference type="NCBI Taxonomy" id="392030"/>
    <lineage>
        <taxon>Eukaryota</taxon>
        <taxon>Metazoa</taxon>
        <taxon>Spiralia</taxon>
        <taxon>Gnathifera</taxon>
        <taxon>Rotifera</taxon>
        <taxon>Eurotatoria</taxon>
        <taxon>Bdelloidea</taxon>
        <taxon>Philodinida</taxon>
        <taxon>Philodinidae</taxon>
        <taxon>Rotaria</taxon>
    </lineage>
</organism>
<sequence length="153" mass="16499">MQPLHGACFYGSLDTARLLIEHGADLLATDGAGSIPVAHACRNSHYNILDMIFSTINQQETISNIVKAVDNEQSTLLHLAVASANVEIVELLLSKHADPSAKRADGQTPIHLCAKTDSIEILEKLIQAGGDINDVDNENETILHKAATHNKEN</sequence>
<keyword evidence="1" id="KW-0677">Repeat</keyword>
<comment type="caution">
    <text evidence="4">The sequence shown here is derived from an EMBL/GenBank/DDBJ whole genome shotgun (WGS) entry which is preliminary data.</text>
</comment>
<evidence type="ECO:0000313" key="5">
    <source>
        <dbReference type="Proteomes" id="UP000681720"/>
    </source>
</evidence>
<dbReference type="Pfam" id="PF13637">
    <property type="entry name" value="Ank_4"/>
    <property type="match status" value="1"/>
</dbReference>
<dbReference type="PANTHER" id="PTHR24193:SF121">
    <property type="entry name" value="ADA2A-CONTAINING COMPLEX COMPONENT 3, ISOFORM D"/>
    <property type="match status" value="1"/>
</dbReference>
<evidence type="ECO:0000256" key="2">
    <source>
        <dbReference type="ARBA" id="ARBA00023043"/>
    </source>
</evidence>
<feature type="non-terminal residue" evidence="4">
    <location>
        <position position="153"/>
    </location>
</feature>
<dbReference type="Pfam" id="PF12796">
    <property type="entry name" value="Ank_2"/>
    <property type="match status" value="1"/>
</dbReference>
<dbReference type="GO" id="GO:0000976">
    <property type="term" value="F:transcription cis-regulatory region binding"/>
    <property type="evidence" value="ECO:0007669"/>
    <property type="project" value="TreeGrafter"/>
</dbReference>
<dbReference type="GO" id="GO:0045944">
    <property type="term" value="P:positive regulation of transcription by RNA polymerase II"/>
    <property type="evidence" value="ECO:0007669"/>
    <property type="project" value="TreeGrafter"/>
</dbReference>
<evidence type="ECO:0000256" key="3">
    <source>
        <dbReference type="PROSITE-ProRule" id="PRU00023"/>
    </source>
</evidence>
<dbReference type="GO" id="GO:0005634">
    <property type="term" value="C:nucleus"/>
    <property type="evidence" value="ECO:0007669"/>
    <property type="project" value="TreeGrafter"/>
</dbReference>
<accession>A0A8S3JCD2</accession>
<evidence type="ECO:0000256" key="1">
    <source>
        <dbReference type="ARBA" id="ARBA00022737"/>
    </source>
</evidence>
<dbReference type="InterPro" id="IPR036770">
    <property type="entry name" value="Ankyrin_rpt-contain_sf"/>
</dbReference>
<evidence type="ECO:0008006" key="6">
    <source>
        <dbReference type="Google" id="ProtNLM"/>
    </source>
</evidence>
<keyword evidence="2 3" id="KW-0040">ANK repeat</keyword>
<proteinExistence type="predicted"/>
<feature type="repeat" description="ANK" evidence="3">
    <location>
        <begin position="1"/>
        <end position="31"/>
    </location>
</feature>